<feature type="compositionally biased region" description="Low complexity" evidence="4">
    <location>
        <begin position="317"/>
        <end position="326"/>
    </location>
</feature>
<accession>A0A9Q1JBV3</accession>
<feature type="compositionally biased region" description="Polar residues" evidence="4">
    <location>
        <begin position="264"/>
        <end position="276"/>
    </location>
</feature>
<proteinExistence type="inferred from homology"/>
<keyword evidence="2 3" id="KW-0175">Coiled coil</keyword>
<evidence type="ECO:0008006" key="7">
    <source>
        <dbReference type="Google" id="ProtNLM"/>
    </source>
</evidence>
<feature type="compositionally biased region" description="Low complexity" evidence="4">
    <location>
        <begin position="221"/>
        <end position="235"/>
    </location>
</feature>
<feature type="region of interest" description="Disordered" evidence="4">
    <location>
        <begin position="353"/>
        <end position="398"/>
    </location>
</feature>
<feature type="region of interest" description="Disordered" evidence="4">
    <location>
        <begin position="210"/>
        <end position="235"/>
    </location>
</feature>
<dbReference type="PANTHER" id="PTHR22406:SF4">
    <property type="entry name" value="SLAIN MOTIF-CONTAINING PROTEIN 2"/>
    <property type="match status" value="1"/>
</dbReference>
<organism evidence="5 6">
    <name type="scientific">Synaphobranchus kaupii</name>
    <name type="common">Kaup's arrowtooth eel</name>
    <dbReference type="NCBI Taxonomy" id="118154"/>
    <lineage>
        <taxon>Eukaryota</taxon>
        <taxon>Metazoa</taxon>
        <taxon>Chordata</taxon>
        <taxon>Craniata</taxon>
        <taxon>Vertebrata</taxon>
        <taxon>Euteleostomi</taxon>
        <taxon>Actinopterygii</taxon>
        <taxon>Neopterygii</taxon>
        <taxon>Teleostei</taxon>
        <taxon>Anguilliformes</taxon>
        <taxon>Synaphobranchidae</taxon>
        <taxon>Synaphobranchus</taxon>
    </lineage>
</organism>
<comment type="similarity">
    <text evidence="1">Belongs to the SLAIN motif-containing family.</text>
</comment>
<sequence>MEDINSNINADLEVRKLQDLVKKLEQQNEQLRSRSTLLVSSGAVSGNVRPLSAGFDSPLSLGAAAGLAGFSGVGFGGNRGYEGVLENSRCLSPRQSYDSPGYGRVYEGAAAAASSSSYIADMGDFTEDGETSVLDEVEILDLEDMDCLNEEEDSWLYEAKTNSPLQKVVSPMAWCRHALDHPSPDMESAKRSLIHRLDLTMSGSKRRSLYNATYSPSTGNSPYSSGFNSPSSTPSRVPIVKQLVLPGSAGTQRTSVERNPPAVSPQSSVDSELSTSEMDEDSVGSSTTYKLNDVTDVQILARMQEESLRQDYAATASRRSSGSSCHSLRRGTFSDQELDAHSLEDEEEALHPTFHPPINRFSPSPRHSPHQSPRNSPRSRSPARSLEYSHNRGSPQPIISRLQQPRLSLQGHAPDLQTNAVKNEEKLRRSLPNLSRTAVVQTAEPVKNSRSCDSNLQEPNGSAHPRQQPQCATPPNRYSNATRSSPKTKQRLQSPSSLRVPSPSKLRAPATPSPLALRQPVKALSSTGSAPSVKALSSTGSAPSSGTTTPTRSLGPARSGLPRPSVSAGGGLPVPRSKLAQPVRRSLPPPRSYSGMKEDSWREGCY</sequence>
<feature type="compositionally biased region" description="Low complexity" evidence="4">
    <location>
        <begin position="535"/>
        <end position="556"/>
    </location>
</feature>
<comment type="caution">
    <text evidence="5">The sequence shown here is derived from an EMBL/GenBank/DDBJ whole genome shotgun (WGS) entry which is preliminary data.</text>
</comment>
<dbReference type="GO" id="GO:0035371">
    <property type="term" value="C:microtubule plus-end"/>
    <property type="evidence" value="ECO:0007669"/>
    <property type="project" value="TreeGrafter"/>
</dbReference>
<dbReference type="GO" id="GO:0007020">
    <property type="term" value="P:microtubule nucleation"/>
    <property type="evidence" value="ECO:0007669"/>
    <property type="project" value="TreeGrafter"/>
</dbReference>
<feature type="region of interest" description="Disordered" evidence="4">
    <location>
        <begin position="311"/>
        <end position="331"/>
    </location>
</feature>
<keyword evidence="6" id="KW-1185">Reference proteome</keyword>
<feature type="compositionally biased region" description="Low complexity" evidence="4">
    <location>
        <begin position="360"/>
        <end position="385"/>
    </location>
</feature>
<dbReference type="Pfam" id="PF15301">
    <property type="entry name" value="SLAIN"/>
    <property type="match status" value="1"/>
</dbReference>
<name>A0A9Q1JBV3_SYNKA</name>
<dbReference type="InterPro" id="IPR026179">
    <property type="entry name" value="Slain"/>
</dbReference>
<evidence type="ECO:0000256" key="3">
    <source>
        <dbReference type="SAM" id="Coils"/>
    </source>
</evidence>
<feature type="region of interest" description="Disordered" evidence="4">
    <location>
        <begin position="442"/>
        <end position="606"/>
    </location>
</feature>
<feature type="compositionally biased region" description="Polar residues" evidence="4">
    <location>
        <begin position="210"/>
        <end position="220"/>
    </location>
</feature>
<protein>
    <recommendedName>
        <fullName evidence="7">SLAIN motif-containing protein 2</fullName>
    </recommendedName>
</protein>
<evidence type="ECO:0000313" key="5">
    <source>
        <dbReference type="EMBL" id="KAJ8377118.1"/>
    </source>
</evidence>
<feature type="region of interest" description="Disordered" evidence="4">
    <location>
        <begin position="249"/>
        <end position="289"/>
    </location>
</feature>
<dbReference type="PANTHER" id="PTHR22406">
    <property type="entry name" value="NASCENT POLYPEPTIDE-ASSOCIATED COMPLEX SUBUNIT ALPHA, MUSCLE-SPECIFIC FORM"/>
    <property type="match status" value="1"/>
</dbReference>
<gene>
    <name evidence="5" type="ORF">SKAU_G00076980</name>
</gene>
<dbReference type="OrthoDB" id="9943255at2759"/>
<feature type="compositionally biased region" description="Basic and acidic residues" evidence="4">
    <location>
        <begin position="596"/>
        <end position="606"/>
    </location>
</feature>
<evidence type="ECO:0000256" key="1">
    <source>
        <dbReference type="ARBA" id="ARBA00006652"/>
    </source>
</evidence>
<dbReference type="AlphaFoldDB" id="A0A9Q1JBV3"/>
<evidence type="ECO:0000256" key="4">
    <source>
        <dbReference type="SAM" id="MobiDB-lite"/>
    </source>
</evidence>
<reference evidence="5" key="1">
    <citation type="journal article" date="2023" name="Science">
        <title>Genome structures resolve the early diversification of teleost fishes.</title>
        <authorList>
            <person name="Parey E."/>
            <person name="Louis A."/>
            <person name="Montfort J."/>
            <person name="Bouchez O."/>
            <person name="Roques C."/>
            <person name="Iampietro C."/>
            <person name="Lluch J."/>
            <person name="Castinel A."/>
            <person name="Donnadieu C."/>
            <person name="Desvignes T."/>
            <person name="Floi Bucao C."/>
            <person name="Jouanno E."/>
            <person name="Wen M."/>
            <person name="Mejri S."/>
            <person name="Dirks R."/>
            <person name="Jansen H."/>
            <person name="Henkel C."/>
            <person name="Chen W.J."/>
            <person name="Zahm M."/>
            <person name="Cabau C."/>
            <person name="Klopp C."/>
            <person name="Thompson A.W."/>
            <person name="Robinson-Rechavi M."/>
            <person name="Braasch I."/>
            <person name="Lecointre G."/>
            <person name="Bobe J."/>
            <person name="Postlethwait J.H."/>
            <person name="Berthelot C."/>
            <person name="Roest Crollius H."/>
            <person name="Guiguen Y."/>
        </authorList>
    </citation>
    <scope>NUCLEOTIDE SEQUENCE</scope>
    <source>
        <strain evidence="5">WJC10195</strain>
    </source>
</reference>
<feature type="coiled-coil region" evidence="3">
    <location>
        <begin position="7"/>
        <end position="34"/>
    </location>
</feature>
<evidence type="ECO:0000256" key="2">
    <source>
        <dbReference type="ARBA" id="ARBA00023054"/>
    </source>
</evidence>
<dbReference type="GO" id="GO:0031122">
    <property type="term" value="P:cytoplasmic microtubule organization"/>
    <property type="evidence" value="ECO:0007669"/>
    <property type="project" value="TreeGrafter"/>
</dbReference>
<dbReference type="EMBL" id="JAINUF010000002">
    <property type="protein sequence ID" value="KAJ8377118.1"/>
    <property type="molecule type" value="Genomic_DNA"/>
</dbReference>
<dbReference type="GO" id="GO:0031116">
    <property type="term" value="P:positive regulation of microtubule polymerization"/>
    <property type="evidence" value="ECO:0007669"/>
    <property type="project" value="TreeGrafter"/>
</dbReference>
<feature type="compositionally biased region" description="Polar residues" evidence="4">
    <location>
        <begin position="448"/>
        <end position="499"/>
    </location>
</feature>
<evidence type="ECO:0000313" key="6">
    <source>
        <dbReference type="Proteomes" id="UP001152622"/>
    </source>
</evidence>
<dbReference type="Proteomes" id="UP001152622">
    <property type="component" value="Chromosome 2"/>
</dbReference>